<name>A0A2T2YD05_9BACT</name>
<protein>
    <recommendedName>
        <fullName evidence="4">Outer membrane protein beta-barrel domain-containing protein</fullName>
    </recommendedName>
</protein>
<sequence length="453" mass="50496">MPEEEELDNMFRQAAESFQPEFEPEAWQEMEKKLDAADRPKPAYATWMKRSVLVFLLLVSGWLVYHFVDRESNLNKEESEIQAEKPVVVTSPKLANKVKPTINFDKEAIKSSTENSRASASLPKVKEQKKGETQILGQVNGVTAKQKIATYSRNTNRVNKISGVRNKVGAKSAGENNTSSTNTPNDRALTFNNNQQKPETKALEADSLNNNLNVVVAADSIQQPTKAVIQSQKPVLDSAQLQAVADSAIRKTSKRFISKLGLTLVLGPDFSTVGFVKPEKASTNIGVILSYQVSKRWTIATGLVRARKVYGAKLEDYHPGPNYWQPGAHLPDDINAVCKVLDIPLNVRYSFLALPTHVAYVQTGLSSYIMLHEDYRYYYENYGNPYSKHWIVANQNRHFFQVLNLSAGYSRQMSRGISLGAEPFVKIPLSGIGAGKVNLTSMGIFFNVGYSFH</sequence>
<feature type="compositionally biased region" description="Polar residues" evidence="1">
    <location>
        <begin position="110"/>
        <end position="119"/>
    </location>
</feature>
<keyword evidence="3" id="KW-1185">Reference proteome</keyword>
<evidence type="ECO:0008006" key="4">
    <source>
        <dbReference type="Google" id="ProtNLM"/>
    </source>
</evidence>
<proteinExistence type="predicted"/>
<comment type="caution">
    <text evidence="2">The sequence shown here is derived from an EMBL/GenBank/DDBJ whole genome shotgun (WGS) entry which is preliminary data.</text>
</comment>
<dbReference type="EMBL" id="PYFT01000001">
    <property type="protein sequence ID" value="PSR53395.1"/>
    <property type="molecule type" value="Genomic_DNA"/>
</dbReference>
<feature type="region of interest" description="Disordered" evidence="1">
    <location>
        <begin position="109"/>
        <end position="131"/>
    </location>
</feature>
<feature type="compositionally biased region" description="Polar residues" evidence="1">
    <location>
        <begin position="174"/>
        <end position="192"/>
    </location>
</feature>
<evidence type="ECO:0000313" key="2">
    <source>
        <dbReference type="EMBL" id="PSR53395.1"/>
    </source>
</evidence>
<organism evidence="2 3">
    <name type="scientific">Adhaeribacter arboris</name>
    <dbReference type="NCBI Taxonomy" id="2072846"/>
    <lineage>
        <taxon>Bacteria</taxon>
        <taxon>Pseudomonadati</taxon>
        <taxon>Bacteroidota</taxon>
        <taxon>Cytophagia</taxon>
        <taxon>Cytophagales</taxon>
        <taxon>Hymenobacteraceae</taxon>
        <taxon>Adhaeribacter</taxon>
    </lineage>
</organism>
<evidence type="ECO:0000256" key="1">
    <source>
        <dbReference type="SAM" id="MobiDB-lite"/>
    </source>
</evidence>
<gene>
    <name evidence="2" type="ORF">AHMF7605_07570</name>
</gene>
<reference evidence="2 3" key="1">
    <citation type="submission" date="2018-03" db="EMBL/GenBank/DDBJ databases">
        <title>Adhaeribacter sp. HMF7605 Genome sequencing and assembly.</title>
        <authorList>
            <person name="Kang H."/>
            <person name="Kang J."/>
            <person name="Cha I."/>
            <person name="Kim H."/>
            <person name="Joh K."/>
        </authorList>
    </citation>
    <scope>NUCLEOTIDE SEQUENCE [LARGE SCALE GENOMIC DNA]</scope>
    <source>
        <strain evidence="2 3">HMF7605</strain>
    </source>
</reference>
<dbReference type="Proteomes" id="UP000240357">
    <property type="component" value="Unassembled WGS sequence"/>
</dbReference>
<evidence type="ECO:0000313" key="3">
    <source>
        <dbReference type="Proteomes" id="UP000240357"/>
    </source>
</evidence>
<dbReference type="AlphaFoldDB" id="A0A2T2YD05"/>
<feature type="region of interest" description="Disordered" evidence="1">
    <location>
        <begin position="167"/>
        <end position="192"/>
    </location>
</feature>
<accession>A0A2T2YD05</accession>